<sequence>MSEVPQDTEAPRRTYYPAVDIYQTEDAVVLVADLPGVSKDGLTVQIEQNVLTISGRVTADESAGEERLREFEPGDFYRALTLSDEVDAAGISATFSSGVLELRVPRRRPAERRRIEVKVE</sequence>
<comment type="caution">
    <text evidence="3">The sequence shown here is derived from an EMBL/GenBank/DDBJ whole genome shotgun (WGS) entry which is preliminary data.</text>
</comment>
<dbReference type="SUPFAM" id="SSF49764">
    <property type="entry name" value="HSP20-like chaperones"/>
    <property type="match status" value="1"/>
</dbReference>
<dbReference type="CDD" id="cd06464">
    <property type="entry name" value="ACD_sHsps-like"/>
    <property type="match status" value="1"/>
</dbReference>
<protein>
    <submittedName>
        <fullName evidence="3">Uncharacterized protein</fullName>
    </submittedName>
</protein>
<dbReference type="InterPro" id="IPR031107">
    <property type="entry name" value="Small_HSP"/>
</dbReference>
<feature type="domain" description="CS" evidence="2">
    <location>
        <begin position="14"/>
        <end position="120"/>
    </location>
</feature>
<dbReference type="Pfam" id="PF00011">
    <property type="entry name" value="HSP20"/>
    <property type="match status" value="1"/>
</dbReference>
<name>X1JHL8_9ZZZZ</name>
<reference evidence="3" key="1">
    <citation type="journal article" date="2014" name="Front. Microbiol.">
        <title>High frequency of phylogenetically diverse reductive dehalogenase-homologous genes in deep subseafloor sedimentary metagenomes.</title>
        <authorList>
            <person name="Kawai M."/>
            <person name="Futagami T."/>
            <person name="Toyoda A."/>
            <person name="Takaki Y."/>
            <person name="Nishi S."/>
            <person name="Hori S."/>
            <person name="Arai W."/>
            <person name="Tsubouchi T."/>
            <person name="Morono Y."/>
            <person name="Uchiyama I."/>
            <person name="Ito T."/>
            <person name="Fujiyama A."/>
            <person name="Inagaki F."/>
            <person name="Takami H."/>
        </authorList>
    </citation>
    <scope>NUCLEOTIDE SEQUENCE</scope>
    <source>
        <strain evidence="3">Expedition CK06-06</strain>
    </source>
</reference>
<dbReference type="InterPro" id="IPR008978">
    <property type="entry name" value="HSP20-like_chaperone"/>
</dbReference>
<dbReference type="PANTHER" id="PTHR11527">
    <property type="entry name" value="HEAT-SHOCK PROTEIN 20 FAMILY MEMBER"/>
    <property type="match status" value="1"/>
</dbReference>
<organism evidence="3">
    <name type="scientific">marine sediment metagenome</name>
    <dbReference type="NCBI Taxonomy" id="412755"/>
    <lineage>
        <taxon>unclassified sequences</taxon>
        <taxon>metagenomes</taxon>
        <taxon>ecological metagenomes</taxon>
    </lineage>
</organism>
<proteinExistence type="predicted"/>
<accession>X1JHL8</accession>
<feature type="domain" description="SHSP" evidence="1">
    <location>
        <begin position="10"/>
        <end position="120"/>
    </location>
</feature>
<gene>
    <name evidence="3" type="ORF">S03H2_43301</name>
</gene>
<dbReference type="InterPro" id="IPR002068">
    <property type="entry name" value="A-crystallin/Hsp20_dom"/>
</dbReference>
<evidence type="ECO:0000259" key="2">
    <source>
        <dbReference type="PROSITE" id="PS51203"/>
    </source>
</evidence>
<dbReference type="Gene3D" id="2.60.40.790">
    <property type="match status" value="1"/>
</dbReference>
<dbReference type="EMBL" id="BARU01026998">
    <property type="protein sequence ID" value="GAH69253.1"/>
    <property type="molecule type" value="Genomic_DNA"/>
</dbReference>
<evidence type="ECO:0000313" key="3">
    <source>
        <dbReference type="EMBL" id="GAH69253.1"/>
    </source>
</evidence>
<dbReference type="PROSITE" id="PS01031">
    <property type="entry name" value="SHSP"/>
    <property type="match status" value="1"/>
</dbReference>
<evidence type="ECO:0000259" key="1">
    <source>
        <dbReference type="PROSITE" id="PS01031"/>
    </source>
</evidence>
<dbReference type="AlphaFoldDB" id="X1JHL8"/>
<dbReference type="InterPro" id="IPR007052">
    <property type="entry name" value="CS_dom"/>
</dbReference>
<dbReference type="PROSITE" id="PS51203">
    <property type="entry name" value="CS"/>
    <property type="match status" value="1"/>
</dbReference>